<reference evidence="2 3" key="1">
    <citation type="journal article" date="2019" name="Front. Genet.">
        <title>Whole-Genome Sequencing of the Opportunistic Yeast Pathogen Candida inconspicua Uncovers Its Hybrid Origin.</title>
        <authorList>
            <person name="Mixao V."/>
            <person name="Hansen A.P."/>
            <person name="Saus E."/>
            <person name="Boekhout T."/>
            <person name="Lass-Florl C."/>
            <person name="Gabaldon T."/>
        </authorList>
    </citation>
    <scope>NUCLEOTIDE SEQUENCE [LARGE SCALE GENOMIC DNA]</scope>
    <source>
        <strain evidence="2 3">CBS 180</strain>
    </source>
</reference>
<name>A0A4T0X2N5_9ASCO</name>
<accession>A0A4T0X2N5</accession>
<dbReference type="SUPFAM" id="SSF48065">
    <property type="entry name" value="DBL homology domain (DH-domain)"/>
    <property type="match status" value="1"/>
</dbReference>
<dbReference type="Proteomes" id="UP000307173">
    <property type="component" value="Unassembled WGS sequence"/>
</dbReference>
<protein>
    <submittedName>
        <fullName evidence="2">Uncharacterized protein</fullName>
    </submittedName>
</protein>
<evidence type="ECO:0000313" key="3">
    <source>
        <dbReference type="Proteomes" id="UP000307173"/>
    </source>
</evidence>
<gene>
    <name evidence="2" type="ORF">CANINC_002352</name>
</gene>
<feature type="region of interest" description="Disordered" evidence="1">
    <location>
        <begin position="73"/>
        <end position="98"/>
    </location>
</feature>
<sequence>MLLETASSIYSSSGVRTPESETFDSVYRPYVTPPTPFEKTTHNLDPGYNANTNPYAQSMWWTTRGNTGEEIKKYKAKPEDTQQKANRKENIKPREQSEKSKELYDTLWRLLQECDTSNDTSIGLSVHDVKEPNVEVGKVKEGHKRSLLPSLMAKVETLENSDYGDFFSYEDEVNQANVSNIDENVKLEIIQSYINESSLDENLLRPLKNPLPYKCIQIQSLLVKRLKCIAEISLTFDRYAEDESIVVNSKVKLHMFGNIKTLLIMHYNFLNSMIRKSYMDTEEMVYDNLQRLMHVYPSYLSSIGIRKHIVHLILNNEKFKAFVGDVTNEEFMNLILSPAIDFSNLLDFLDSYISKSSPRIEVVISKLKGLYANTNETSNSYNFNEELYLMVPAEWKKLHKIHWKEIHHLHPTKQIAAYLRWILKTNFLEYSKIVQLIQSQIENISRLGVSNKQLTVYMKRMEDFPGDIKERKYFNIDDQNKQLYSLIDSFFQFINDETFEECEALVKRATLITKRIFHNEETSYVTEKLFDVHDFIKLFRYRTYLIFVRFVLFFHQFVGLMDQKGVEDINNIINSFTKAREVSVTGGWEKFMAREKVAKPSGLFFQQLKQINKDIWIAELEEQSFENYGEVASLVFTGEGITDKSLKQTVSKLIEMFYDEKTWNYSKDQRFSIFGYYRCQKENDWKVLDEPALKKRKISELELEDFPNVKFNSFDYRFDFFGMTKVKLLGHYLINESLEAYFKEKHIKPIKLYGMFKGAKDHSLAENAGMHFSNVSNGSSRAEEMTHLIQLIHPMLFQAQQLLILREEYTNADTATSSMDIIDQDEILPLENAFFESEFGQGIEFDSMPDARFISSRTLGKVNF</sequence>
<feature type="region of interest" description="Disordered" evidence="1">
    <location>
        <begin position="1"/>
        <end position="20"/>
    </location>
</feature>
<dbReference type="OrthoDB" id="3997673at2759"/>
<comment type="caution">
    <text evidence="2">The sequence shown here is derived from an EMBL/GenBank/DDBJ whole genome shotgun (WGS) entry which is preliminary data.</text>
</comment>
<evidence type="ECO:0000256" key="1">
    <source>
        <dbReference type="SAM" id="MobiDB-lite"/>
    </source>
</evidence>
<keyword evidence="3" id="KW-1185">Reference proteome</keyword>
<proteinExistence type="predicted"/>
<dbReference type="AlphaFoldDB" id="A0A4T0X2N5"/>
<dbReference type="InterPro" id="IPR035899">
    <property type="entry name" value="DBL_dom_sf"/>
</dbReference>
<evidence type="ECO:0000313" key="2">
    <source>
        <dbReference type="EMBL" id="TID28648.1"/>
    </source>
</evidence>
<dbReference type="EMBL" id="SELW01000383">
    <property type="protein sequence ID" value="TID28648.1"/>
    <property type="molecule type" value="Genomic_DNA"/>
</dbReference>
<organism evidence="2 3">
    <name type="scientific">Pichia inconspicua</name>
    <dbReference type="NCBI Taxonomy" id="52247"/>
    <lineage>
        <taxon>Eukaryota</taxon>
        <taxon>Fungi</taxon>
        <taxon>Dikarya</taxon>
        <taxon>Ascomycota</taxon>
        <taxon>Saccharomycotina</taxon>
        <taxon>Pichiomycetes</taxon>
        <taxon>Pichiales</taxon>
        <taxon>Pichiaceae</taxon>
        <taxon>Pichia</taxon>
    </lineage>
</organism>
<feature type="compositionally biased region" description="Polar residues" evidence="1">
    <location>
        <begin position="1"/>
        <end position="15"/>
    </location>
</feature>